<dbReference type="InterPro" id="IPR029052">
    <property type="entry name" value="Metallo-depent_PP-like"/>
</dbReference>
<dbReference type="Pfam" id="PF09587">
    <property type="entry name" value="PGA_cap"/>
    <property type="match status" value="1"/>
</dbReference>
<dbReference type="CDD" id="cd07381">
    <property type="entry name" value="MPP_CapA"/>
    <property type="match status" value="1"/>
</dbReference>
<name>A0ABW2NTN9_9BACL</name>
<feature type="domain" description="Capsule synthesis protein CapA" evidence="3">
    <location>
        <begin position="67"/>
        <end position="313"/>
    </location>
</feature>
<dbReference type="InterPro" id="IPR052169">
    <property type="entry name" value="CW_Biosynth-Accessory"/>
</dbReference>
<comment type="similarity">
    <text evidence="1">Belongs to the CapA family.</text>
</comment>
<gene>
    <name evidence="4" type="ORF">ACFQPF_11925</name>
</gene>
<dbReference type="RefSeq" id="WP_379749912.1">
    <property type="nucleotide sequence ID" value="NZ_JBHTCP010000038.1"/>
</dbReference>
<dbReference type="PANTHER" id="PTHR33393">
    <property type="entry name" value="POLYGLUTAMINE SYNTHESIS ACCESSORY PROTEIN RV0574C-RELATED"/>
    <property type="match status" value="1"/>
</dbReference>
<organism evidence="4 5">
    <name type="scientific">Fictibacillus iocasae</name>
    <dbReference type="NCBI Taxonomy" id="2715437"/>
    <lineage>
        <taxon>Bacteria</taxon>
        <taxon>Bacillati</taxon>
        <taxon>Bacillota</taxon>
        <taxon>Bacilli</taxon>
        <taxon>Bacillales</taxon>
        <taxon>Fictibacillaceae</taxon>
        <taxon>Fictibacillus</taxon>
    </lineage>
</organism>
<evidence type="ECO:0000313" key="5">
    <source>
        <dbReference type="Proteomes" id="UP001596549"/>
    </source>
</evidence>
<dbReference type="InterPro" id="IPR019079">
    <property type="entry name" value="Capsule_synth_CapA"/>
</dbReference>
<dbReference type="PANTHER" id="PTHR33393:SF12">
    <property type="entry name" value="CAPSULE BIOSYNTHESIS PROTEIN CAPA"/>
    <property type="match status" value="1"/>
</dbReference>
<evidence type="ECO:0000256" key="1">
    <source>
        <dbReference type="ARBA" id="ARBA00005662"/>
    </source>
</evidence>
<dbReference type="Proteomes" id="UP001596549">
    <property type="component" value="Unassembled WGS sequence"/>
</dbReference>
<dbReference type="SMART" id="SM00854">
    <property type="entry name" value="PGA_cap"/>
    <property type="match status" value="1"/>
</dbReference>
<feature type="compositionally biased region" description="Basic and acidic residues" evidence="2">
    <location>
        <begin position="30"/>
        <end position="43"/>
    </location>
</feature>
<feature type="region of interest" description="Disordered" evidence="2">
    <location>
        <begin position="30"/>
        <end position="59"/>
    </location>
</feature>
<sequence length="387" mass="43411">MNKTLIATAVFLVFFFGLFIFVQQQKQHHDQTGNKPPVKDTSFHEQTNPPQKPLPPEPAKHEEYTATISAVGDILIHDRVYDKAANPDGTYHFSPMFRQVKDELTSSDITIANQETMIGGVKHGLSSYPSFNSPAEVGDALKENGVDLVTIANNHTLDRGEKVILSAIEHWNTIGMAYTGAFRSPEDKTDLRLIRKNNITFSFLSYTYGTNGIPVPEGKDHLVNLIQPELVKREVSEAKKLSDAVVVSLHFGNEYERLPNPEQEALAKLAADAGADVIIGHHPHVLQPVKWISRKDGSKAFVAYSLGNFLSGQRGDYKDLGGIIHVSVSKKMDGKRKTVMVHSPRFTPTYVDSQYVIWPLSELPEKKEVFEEIKQHMNRYMQELSFD</sequence>
<proteinExistence type="inferred from homology"/>
<dbReference type="EMBL" id="JBHTCP010000038">
    <property type="protein sequence ID" value="MFC7372383.1"/>
    <property type="molecule type" value="Genomic_DNA"/>
</dbReference>
<keyword evidence="5" id="KW-1185">Reference proteome</keyword>
<dbReference type="SUPFAM" id="SSF56300">
    <property type="entry name" value="Metallo-dependent phosphatases"/>
    <property type="match status" value="1"/>
</dbReference>
<protein>
    <submittedName>
        <fullName evidence="4">CapA family protein</fullName>
    </submittedName>
</protein>
<reference evidence="5" key="1">
    <citation type="journal article" date="2019" name="Int. J. Syst. Evol. Microbiol.">
        <title>The Global Catalogue of Microorganisms (GCM) 10K type strain sequencing project: providing services to taxonomists for standard genome sequencing and annotation.</title>
        <authorList>
            <consortium name="The Broad Institute Genomics Platform"/>
            <consortium name="The Broad Institute Genome Sequencing Center for Infectious Disease"/>
            <person name="Wu L."/>
            <person name="Ma J."/>
        </authorList>
    </citation>
    <scope>NUCLEOTIDE SEQUENCE [LARGE SCALE GENOMIC DNA]</scope>
    <source>
        <strain evidence="5">NBRC 106396</strain>
    </source>
</reference>
<accession>A0ABW2NTN9</accession>
<comment type="caution">
    <text evidence="4">The sequence shown here is derived from an EMBL/GenBank/DDBJ whole genome shotgun (WGS) entry which is preliminary data.</text>
</comment>
<evidence type="ECO:0000256" key="2">
    <source>
        <dbReference type="SAM" id="MobiDB-lite"/>
    </source>
</evidence>
<dbReference type="Gene3D" id="3.60.21.10">
    <property type="match status" value="1"/>
</dbReference>
<evidence type="ECO:0000313" key="4">
    <source>
        <dbReference type="EMBL" id="MFC7372383.1"/>
    </source>
</evidence>
<evidence type="ECO:0000259" key="3">
    <source>
        <dbReference type="SMART" id="SM00854"/>
    </source>
</evidence>